<comment type="caution">
    <text evidence="1">The sequence shown here is derived from an EMBL/GenBank/DDBJ whole genome shotgun (WGS) entry which is preliminary data.</text>
</comment>
<dbReference type="AlphaFoldDB" id="A0A564WAW2"/>
<dbReference type="Proteomes" id="UP000326641">
    <property type="component" value="Unassembled WGS sequence"/>
</dbReference>
<organism evidence="1 2">
    <name type="scientific">Candidatus Defluviicoccus seviourii</name>
    <dbReference type="NCBI Taxonomy" id="2565273"/>
    <lineage>
        <taxon>Bacteria</taxon>
        <taxon>Pseudomonadati</taxon>
        <taxon>Pseudomonadota</taxon>
        <taxon>Alphaproteobacteria</taxon>
        <taxon>Rhodospirillales</taxon>
        <taxon>Rhodospirillaceae</taxon>
        <taxon>Defluviicoccus</taxon>
    </lineage>
</organism>
<name>A0A564WAW2_9PROT</name>
<evidence type="ECO:0000313" key="1">
    <source>
        <dbReference type="EMBL" id="VUX45630.1"/>
    </source>
</evidence>
<protein>
    <submittedName>
        <fullName evidence="1">Uncharacterized protein</fullName>
    </submittedName>
</protein>
<evidence type="ECO:0000313" key="2">
    <source>
        <dbReference type="Proteomes" id="UP000326641"/>
    </source>
</evidence>
<reference evidence="1" key="1">
    <citation type="submission" date="2018-11" db="EMBL/GenBank/DDBJ databases">
        <authorList>
            <person name="Onetto C."/>
        </authorList>
    </citation>
    <scope>NUCLEOTIDE SEQUENCE [LARGE SCALE GENOMIC DNA]</scope>
</reference>
<proteinExistence type="predicted"/>
<gene>
    <name evidence="1" type="ORF">DF3PA_140011</name>
</gene>
<accession>A0A564WAW2</accession>
<keyword evidence="2" id="KW-1185">Reference proteome</keyword>
<sequence>MPFRTCSTRGASISVSVNWGCSNQQVIAGELLFFLLIHTETALMCYWVQLRGALGVTRVPRKTTAAIAAESSLHCAILIAMQQHSLSLSAAAATGTVERNR</sequence>
<dbReference type="EMBL" id="UXAT02000006">
    <property type="protein sequence ID" value="VUX45630.1"/>
    <property type="molecule type" value="Genomic_DNA"/>
</dbReference>